<feature type="domain" description="HTH lysR-type" evidence="5">
    <location>
        <begin position="6"/>
        <end position="63"/>
    </location>
</feature>
<evidence type="ECO:0000256" key="4">
    <source>
        <dbReference type="ARBA" id="ARBA00023163"/>
    </source>
</evidence>
<keyword evidence="3" id="KW-0238">DNA-binding</keyword>
<dbReference type="GO" id="GO:0006351">
    <property type="term" value="P:DNA-templated transcription"/>
    <property type="evidence" value="ECO:0007669"/>
    <property type="project" value="TreeGrafter"/>
</dbReference>
<dbReference type="AlphaFoldDB" id="A0A515ES89"/>
<dbReference type="PROSITE" id="PS50931">
    <property type="entry name" value="HTH_LYSR"/>
    <property type="match status" value="1"/>
</dbReference>
<evidence type="ECO:0000259" key="5">
    <source>
        <dbReference type="PROSITE" id="PS50931"/>
    </source>
</evidence>
<protein>
    <submittedName>
        <fullName evidence="6">LysR family transcriptional regulator</fullName>
    </submittedName>
</protein>
<name>A0A515ES89_9BURK</name>
<dbReference type="GO" id="GO:0043565">
    <property type="term" value="F:sequence-specific DNA binding"/>
    <property type="evidence" value="ECO:0007669"/>
    <property type="project" value="TreeGrafter"/>
</dbReference>
<sequence>MTIRLPPLNALRVFEVAARHLSFTAAARDLHVTTAAVSHQIKQLEESLELSLFKRRNNQLELTVAGETYLPKVREAFRTLRESTEQLIGFSSVTVRIAMRQALCDRWLIPRLARFYDAHPGIHLEIKTEFEHDYLLYDFTVEYRPVSAPDYVVQQLFSTALYPVCSPEYAARVQSVADLERVALLHDRPLQGMPDYPDWQRWLEAAGVGGVSNSRGATFSSSLMCLRAAEEGVGVALGQHALVAQAVASGRLVVPLQLAAPVRMPYYLIYPTPAIEKPGVLTLIQWLQAEAGRSGHAS</sequence>
<dbReference type="Gene3D" id="3.40.190.10">
    <property type="entry name" value="Periplasmic binding protein-like II"/>
    <property type="match status" value="2"/>
</dbReference>
<dbReference type="PRINTS" id="PR00039">
    <property type="entry name" value="HTHLYSR"/>
</dbReference>
<dbReference type="InterPro" id="IPR036388">
    <property type="entry name" value="WH-like_DNA-bd_sf"/>
</dbReference>
<reference evidence="7" key="1">
    <citation type="submission" date="2019-02" db="EMBL/GenBank/DDBJ databases">
        <title>Complete genome sequence of Rhodoferax sp. Gr-4.</title>
        <authorList>
            <person name="Jin L."/>
        </authorList>
    </citation>
    <scope>NUCLEOTIDE SEQUENCE [LARGE SCALE GENOMIC DNA]</scope>
    <source>
        <strain evidence="7">Gr-4</strain>
    </source>
</reference>
<proteinExistence type="inferred from homology"/>
<dbReference type="RefSeq" id="WP_142812680.1">
    <property type="nucleotide sequence ID" value="NZ_CP036282.1"/>
</dbReference>
<dbReference type="InterPro" id="IPR058163">
    <property type="entry name" value="LysR-type_TF_proteobact-type"/>
</dbReference>
<comment type="similarity">
    <text evidence="1">Belongs to the LysR transcriptional regulatory family.</text>
</comment>
<reference evidence="7" key="2">
    <citation type="journal article" date="2020" name="Int. J. Syst. Evol. Microbiol.">
        <title>Genomic insights into a novel species Rhodoferax aquaticus sp. nov., isolated from freshwater.</title>
        <authorList>
            <person name="Li T."/>
            <person name="Zhuo Y."/>
            <person name="Jin C.Z."/>
            <person name="Wu X."/>
            <person name="Ko S.R."/>
            <person name="Jin F.J."/>
            <person name="Ahn C.Y."/>
            <person name="Oh H.M."/>
            <person name="Lee H.G."/>
            <person name="Jin L."/>
        </authorList>
    </citation>
    <scope>NUCLEOTIDE SEQUENCE [LARGE SCALE GENOMIC DNA]</scope>
    <source>
        <strain evidence="7">Gr-4</strain>
    </source>
</reference>
<dbReference type="SUPFAM" id="SSF46785">
    <property type="entry name" value="Winged helix' DNA-binding domain"/>
    <property type="match status" value="1"/>
</dbReference>
<organism evidence="6 7">
    <name type="scientific">Rhodoferax aquaticus</name>
    <dbReference type="NCBI Taxonomy" id="2527691"/>
    <lineage>
        <taxon>Bacteria</taxon>
        <taxon>Pseudomonadati</taxon>
        <taxon>Pseudomonadota</taxon>
        <taxon>Betaproteobacteria</taxon>
        <taxon>Burkholderiales</taxon>
        <taxon>Comamonadaceae</taxon>
        <taxon>Rhodoferax</taxon>
    </lineage>
</organism>
<evidence type="ECO:0000256" key="2">
    <source>
        <dbReference type="ARBA" id="ARBA00023015"/>
    </source>
</evidence>
<keyword evidence="2" id="KW-0805">Transcription regulation</keyword>
<dbReference type="GO" id="GO:0003700">
    <property type="term" value="F:DNA-binding transcription factor activity"/>
    <property type="evidence" value="ECO:0007669"/>
    <property type="project" value="InterPro"/>
</dbReference>
<dbReference type="PANTHER" id="PTHR30537">
    <property type="entry name" value="HTH-TYPE TRANSCRIPTIONAL REGULATOR"/>
    <property type="match status" value="1"/>
</dbReference>
<dbReference type="InterPro" id="IPR000847">
    <property type="entry name" value="LysR_HTH_N"/>
</dbReference>
<dbReference type="InterPro" id="IPR005119">
    <property type="entry name" value="LysR_subst-bd"/>
</dbReference>
<dbReference type="FunFam" id="1.10.10.10:FF:000038">
    <property type="entry name" value="Glycine cleavage system transcriptional activator"/>
    <property type="match status" value="1"/>
</dbReference>
<keyword evidence="7" id="KW-1185">Reference proteome</keyword>
<dbReference type="InterPro" id="IPR036390">
    <property type="entry name" value="WH_DNA-bd_sf"/>
</dbReference>
<dbReference type="PANTHER" id="PTHR30537:SF26">
    <property type="entry name" value="GLYCINE CLEAVAGE SYSTEM TRANSCRIPTIONAL ACTIVATOR"/>
    <property type="match status" value="1"/>
</dbReference>
<dbReference type="Proteomes" id="UP000317365">
    <property type="component" value="Chromosome"/>
</dbReference>
<evidence type="ECO:0000313" key="6">
    <source>
        <dbReference type="EMBL" id="QDL55524.1"/>
    </source>
</evidence>
<evidence type="ECO:0000256" key="3">
    <source>
        <dbReference type="ARBA" id="ARBA00023125"/>
    </source>
</evidence>
<dbReference type="Pfam" id="PF03466">
    <property type="entry name" value="LysR_substrate"/>
    <property type="match status" value="1"/>
</dbReference>
<dbReference type="CDD" id="cd08432">
    <property type="entry name" value="PBP2_GcdR_TrpI_HvrB_AmpR_like"/>
    <property type="match status" value="1"/>
</dbReference>
<dbReference type="Pfam" id="PF00126">
    <property type="entry name" value="HTH_1"/>
    <property type="match status" value="1"/>
</dbReference>
<evidence type="ECO:0000256" key="1">
    <source>
        <dbReference type="ARBA" id="ARBA00009437"/>
    </source>
</evidence>
<dbReference type="SUPFAM" id="SSF53850">
    <property type="entry name" value="Periplasmic binding protein-like II"/>
    <property type="match status" value="1"/>
</dbReference>
<dbReference type="EMBL" id="CP036282">
    <property type="protein sequence ID" value="QDL55524.1"/>
    <property type="molecule type" value="Genomic_DNA"/>
</dbReference>
<accession>A0A515ES89</accession>
<dbReference type="KEGG" id="rhg:EXZ61_15825"/>
<dbReference type="Gene3D" id="1.10.10.10">
    <property type="entry name" value="Winged helix-like DNA-binding domain superfamily/Winged helix DNA-binding domain"/>
    <property type="match status" value="1"/>
</dbReference>
<evidence type="ECO:0000313" key="7">
    <source>
        <dbReference type="Proteomes" id="UP000317365"/>
    </source>
</evidence>
<gene>
    <name evidence="6" type="ORF">EXZ61_15825</name>
</gene>
<keyword evidence="4" id="KW-0804">Transcription</keyword>